<reference evidence="1" key="1">
    <citation type="submission" date="2014-12" db="EMBL/GenBank/DDBJ databases">
        <title>Insight into the proteome of Arion vulgaris.</title>
        <authorList>
            <person name="Aradska J."/>
            <person name="Bulat T."/>
            <person name="Smidak R."/>
            <person name="Sarate P."/>
            <person name="Gangsoo J."/>
            <person name="Sialana F."/>
            <person name="Bilban M."/>
            <person name="Lubec G."/>
        </authorList>
    </citation>
    <scope>NUCLEOTIDE SEQUENCE</scope>
    <source>
        <tissue evidence="1">Skin</tissue>
    </source>
</reference>
<gene>
    <name evidence="1" type="primary">ORF183571</name>
</gene>
<organism evidence="1">
    <name type="scientific">Arion vulgaris</name>
    <dbReference type="NCBI Taxonomy" id="1028688"/>
    <lineage>
        <taxon>Eukaryota</taxon>
        <taxon>Metazoa</taxon>
        <taxon>Spiralia</taxon>
        <taxon>Lophotrochozoa</taxon>
        <taxon>Mollusca</taxon>
        <taxon>Gastropoda</taxon>
        <taxon>Heterobranchia</taxon>
        <taxon>Euthyneura</taxon>
        <taxon>Panpulmonata</taxon>
        <taxon>Eupulmonata</taxon>
        <taxon>Stylommatophora</taxon>
        <taxon>Helicina</taxon>
        <taxon>Arionoidea</taxon>
        <taxon>Arionidae</taxon>
        <taxon>Arion</taxon>
    </lineage>
</organism>
<evidence type="ECO:0000313" key="1">
    <source>
        <dbReference type="EMBL" id="CEK91552.1"/>
    </source>
</evidence>
<protein>
    <submittedName>
        <fullName evidence="1">Uncharacterized protein</fullName>
    </submittedName>
</protein>
<name>A0A0B7BF95_9EUPU</name>
<feature type="non-terminal residue" evidence="1">
    <location>
        <position position="1"/>
    </location>
</feature>
<accession>A0A0B7BF95</accession>
<dbReference type="EMBL" id="HACG01044687">
    <property type="protein sequence ID" value="CEK91552.1"/>
    <property type="molecule type" value="Transcribed_RNA"/>
</dbReference>
<proteinExistence type="predicted"/>
<sequence length="99" mass="12082">TKKRIYRSIRTEFPSDTFNSIFSELYVRCQIEYTFNRKVIPTFHRPQQTEIPSIKQDRDRRRVIRMSWTEKGTNRSIEKELKIKLANATNKNKKIEVFW</sequence>
<feature type="non-terminal residue" evidence="1">
    <location>
        <position position="99"/>
    </location>
</feature>
<dbReference type="AlphaFoldDB" id="A0A0B7BF95"/>